<keyword evidence="4" id="KW-1185">Reference proteome</keyword>
<evidence type="ECO:0000313" key="4">
    <source>
        <dbReference type="Proteomes" id="UP001219630"/>
    </source>
</evidence>
<dbReference type="RefSeq" id="WP_125258485.1">
    <property type="nucleotide sequence ID" value="NZ_CP114280.1"/>
</dbReference>
<proteinExistence type="predicted"/>
<dbReference type="InterPro" id="IPR051311">
    <property type="entry name" value="DedA_domain"/>
</dbReference>
<evidence type="ECO:0000259" key="2">
    <source>
        <dbReference type="Pfam" id="PF09335"/>
    </source>
</evidence>
<keyword evidence="1" id="KW-1133">Transmembrane helix</keyword>
<evidence type="ECO:0000256" key="1">
    <source>
        <dbReference type="SAM" id="Phobius"/>
    </source>
</evidence>
<keyword evidence="1" id="KW-0812">Transmembrane</keyword>
<evidence type="ECO:0000313" key="3">
    <source>
        <dbReference type="EMBL" id="WFN56999.1"/>
    </source>
</evidence>
<dbReference type="PANTHER" id="PTHR42709">
    <property type="entry name" value="ALKALINE PHOSPHATASE LIKE PROTEIN"/>
    <property type="match status" value="1"/>
</dbReference>
<accession>A0ABY8GAU2</accession>
<feature type="transmembrane region" description="Helical" evidence="1">
    <location>
        <begin position="86"/>
        <end position="108"/>
    </location>
</feature>
<name>A0ABY8GAU2_9GAMM</name>
<feature type="domain" description="VTT" evidence="2">
    <location>
        <begin position="29"/>
        <end position="132"/>
    </location>
</feature>
<reference evidence="3 4" key="1">
    <citation type="submission" date="2022-12" db="EMBL/GenBank/DDBJ databases">
        <title>Complete genome sequencing of Dickeya lacustris type strain LMG30899.</title>
        <authorList>
            <person name="Dobhal S."/>
            <person name="Arizala D."/>
            <person name="Arif M."/>
        </authorList>
    </citation>
    <scope>NUCLEOTIDE SEQUENCE [LARGE SCALE GENOMIC DNA]</scope>
    <source>
        <strain evidence="3 4">LMG30899</strain>
    </source>
</reference>
<feature type="transmembrane region" description="Helical" evidence="1">
    <location>
        <begin position="114"/>
        <end position="135"/>
    </location>
</feature>
<dbReference type="InterPro" id="IPR032816">
    <property type="entry name" value="VTT_dom"/>
</dbReference>
<gene>
    <name evidence="3" type="ORF">O1Q98_07155</name>
</gene>
<dbReference type="Pfam" id="PF09335">
    <property type="entry name" value="VTT_dom"/>
    <property type="match status" value="1"/>
</dbReference>
<dbReference type="PANTHER" id="PTHR42709:SF4">
    <property type="entry name" value="INNER MEMBRANE PROTEIN YQAA"/>
    <property type="match status" value="1"/>
</dbReference>
<sequence>MTEFWAVVSLFWSSFLSATLLPGGSEVVLVSLLVGSFAPPWVLLVTASIGNTLGGITNIVIGRLLPEVKPQRGLNTAQRWLLRYGTPALLFSWVPVMGDVLCVLAGWFRMPWTSSILFILIGKVLRYLLVAGLTLKWGMG</sequence>
<keyword evidence="1" id="KW-0472">Membrane</keyword>
<protein>
    <submittedName>
        <fullName evidence="3">DedA family protein</fullName>
    </submittedName>
</protein>
<dbReference type="Proteomes" id="UP001219630">
    <property type="component" value="Chromosome"/>
</dbReference>
<feature type="transmembrane region" description="Helical" evidence="1">
    <location>
        <begin position="41"/>
        <end position="65"/>
    </location>
</feature>
<dbReference type="EMBL" id="CP114280">
    <property type="protein sequence ID" value="WFN56999.1"/>
    <property type="molecule type" value="Genomic_DNA"/>
</dbReference>
<organism evidence="3 4">
    <name type="scientific">Dickeya lacustris</name>
    <dbReference type="NCBI Taxonomy" id="2259638"/>
    <lineage>
        <taxon>Bacteria</taxon>
        <taxon>Pseudomonadati</taxon>
        <taxon>Pseudomonadota</taxon>
        <taxon>Gammaproteobacteria</taxon>
        <taxon>Enterobacterales</taxon>
        <taxon>Pectobacteriaceae</taxon>
        <taxon>Dickeya</taxon>
    </lineage>
</organism>